<dbReference type="PROSITE" id="PS51689">
    <property type="entry name" value="SAM_RNA_A_N6_MT"/>
    <property type="match status" value="1"/>
</dbReference>
<evidence type="ECO:0000256" key="3">
    <source>
        <dbReference type="ARBA" id="ARBA00022603"/>
    </source>
</evidence>
<dbReference type="EMBL" id="UGPP01000001">
    <property type="protein sequence ID" value="STY70417.1"/>
    <property type="molecule type" value="Genomic_DNA"/>
</dbReference>
<dbReference type="FunFam" id="3.40.50.150:FF:000023">
    <property type="entry name" value="Ribosomal RNA small subunit methyltransferase A"/>
    <property type="match status" value="1"/>
</dbReference>
<evidence type="ECO:0000313" key="10">
    <source>
        <dbReference type="EMBL" id="STY70417.1"/>
    </source>
</evidence>
<keyword evidence="1 7" id="KW-0963">Cytoplasm</keyword>
<keyword evidence="4 7" id="KW-0808">Transferase</keyword>
<dbReference type="InterPro" id="IPR023165">
    <property type="entry name" value="rRNA_Ade_diMease-like_C"/>
</dbReference>
<dbReference type="InterPro" id="IPR011530">
    <property type="entry name" value="rRNA_adenine_dimethylase"/>
</dbReference>
<dbReference type="Pfam" id="PF00398">
    <property type="entry name" value="RrnaAD"/>
    <property type="match status" value="1"/>
</dbReference>
<dbReference type="HAMAP" id="MF_00607">
    <property type="entry name" value="16SrRNA_methyltr_A"/>
    <property type="match status" value="1"/>
</dbReference>
<dbReference type="Gene3D" id="3.40.50.150">
    <property type="entry name" value="Vaccinia Virus protein VP39"/>
    <property type="match status" value="1"/>
</dbReference>
<evidence type="ECO:0000313" key="11">
    <source>
        <dbReference type="Proteomes" id="UP000255234"/>
    </source>
</evidence>
<dbReference type="Proteomes" id="UP000255234">
    <property type="component" value="Unassembled WGS sequence"/>
</dbReference>
<keyword evidence="2 7" id="KW-0698">rRNA processing</keyword>
<dbReference type="AlphaFoldDB" id="A0A378NRF4"/>
<feature type="binding site" evidence="7 8">
    <location>
        <position position="78"/>
    </location>
    <ligand>
        <name>S-adenosyl-L-methionine</name>
        <dbReference type="ChEBI" id="CHEBI:59789"/>
    </ligand>
</feature>
<dbReference type="InterPro" id="IPR020598">
    <property type="entry name" value="rRNA_Ade_methylase_Trfase_N"/>
</dbReference>
<dbReference type="PANTHER" id="PTHR11727:SF7">
    <property type="entry name" value="DIMETHYLADENOSINE TRANSFERASE-RELATED"/>
    <property type="match status" value="1"/>
</dbReference>
<comment type="catalytic activity">
    <reaction evidence="7">
        <text>adenosine(1518)/adenosine(1519) in 16S rRNA + 4 S-adenosyl-L-methionine = N(6)-dimethyladenosine(1518)/N(6)-dimethyladenosine(1519) in 16S rRNA + 4 S-adenosyl-L-homocysteine + 4 H(+)</text>
        <dbReference type="Rhea" id="RHEA:19609"/>
        <dbReference type="Rhea" id="RHEA-COMP:10232"/>
        <dbReference type="Rhea" id="RHEA-COMP:10233"/>
        <dbReference type="ChEBI" id="CHEBI:15378"/>
        <dbReference type="ChEBI" id="CHEBI:57856"/>
        <dbReference type="ChEBI" id="CHEBI:59789"/>
        <dbReference type="ChEBI" id="CHEBI:74411"/>
        <dbReference type="ChEBI" id="CHEBI:74493"/>
        <dbReference type="EC" id="2.1.1.182"/>
    </reaction>
</comment>
<evidence type="ECO:0000256" key="5">
    <source>
        <dbReference type="ARBA" id="ARBA00022691"/>
    </source>
</evidence>
<dbReference type="NCBIfam" id="TIGR00755">
    <property type="entry name" value="ksgA"/>
    <property type="match status" value="1"/>
</dbReference>
<dbReference type="PROSITE" id="PS01131">
    <property type="entry name" value="RRNA_A_DIMETH"/>
    <property type="match status" value="1"/>
</dbReference>
<accession>A0A378NRF4</accession>
<evidence type="ECO:0000259" key="9">
    <source>
        <dbReference type="SMART" id="SM00650"/>
    </source>
</evidence>
<dbReference type="GO" id="GO:0052908">
    <property type="term" value="F:16S rRNA (adenine(1518)-N(6)/adenine(1519)-N(6))-dimethyltransferase activity"/>
    <property type="evidence" value="ECO:0007669"/>
    <property type="project" value="UniProtKB-EC"/>
</dbReference>
<dbReference type="STRING" id="1122216.GCA_000423385_01691"/>
<reference evidence="10 11" key="1">
    <citation type="submission" date="2018-06" db="EMBL/GenBank/DDBJ databases">
        <authorList>
            <consortium name="Pathogen Informatics"/>
            <person name="Doyle S."/>
        </authorList>
    </citation>
    <scope>NUCLEOTIDE SEQUENCE [LARGE SCALE GENOMIC DNA]</scope>
    <source>
        <strain evidence="10 11">NCTC10571</strain>
    </source>
</reference>
<feature type="binding site" evidence="7 8">
    <location>
        <position position="103"/>
    </location>
    <ligand>
        <name>S-adenosyl-L-methionine</name>
        <dbReference type="ChEBI" id="CHEBI:59789"/>
    </ligand>
</feature>
<evidence type="ECO:0000256" key="6">
    <source>
        <dbReference type="ARBA" id="ARBA00022884"/>
    </source>
</evidence>
<comment type="function">
    <text evidence="7">Specifically dimethylates two adjacent adenosines (A1518 and A1519) in the loop of a conserved hairpin near the 3'-end of 16S rRNA in the 30S particle. May play a critical role in biogenesis of 30S subunits.</text>
</comment>
<dbReference type="InterPro" id="IPR029063">
    <property type="entry name" value="SAM-dependent_MTases_sf"/>
</dbReference>
<dbReference type="Gene3D" id="1.10.8.100">
    <property type="entry name" value="Ribosomal RNA adenine dimethylase-like, domain 2"/>
    <property type="match status" value="1"/>
</dbReference>
<evidence type="ECO:0000256" key="1">
    <source>
        <dbReference type="ARBA" id="ARBA00022490"/>
    </source>
</evidence>
<feature type="binding site" evidence="7 8">
    <location>
        <position position="123"/>
    </location>
    <ligand>
        <name>S-adenosyl-L-methionine</name>
        <dbReference type="ChEBI" id="CHEBI:59789"/>
    </ligand>
</feature>
<comment type="similarity">
    <text evidence="7">Belongs to the class I-like SAM-binding methyltransferase superfamily. rRNA adenine N(6)-methyltransferase family. RsmA subfamily.</text>
</comment>
<dbReference type="InterPro" id="IPR020596">
    <property type="entry name" value="rRNA_Ade_Mease_Trfase_CS"/>
</dbReference>
<sequence length="287" mass="31656">MKQPTIANKKVTRYILQRFGIHMSKRLGQNFLIDANIVQGIVDAANVQENDRVLEIGPGIGTLTQALAETGAEVTCVELDKRLPEVLAHTLDAYDNVRVIQGDILKVNIPEIMGDKPFKVVANLPYYITTPIIMALLEKHLPITDIVVMVQKEVAERMAAQPGGKTYGALSVAVQYYTVPEIALYVPPRSFMPPPEVDSVVVNCKVRQTPAVELIDEKMFFRVVKAAFGQRRKTLNNALKSMGVDKNIIADVLDKAGIEATRRGETLTMEEFGAIANILAQMAKQEA</sequence>
<protein>
    <recommendedName>
        <fullName evidence="7">Ribosomal RNA small subunit methyltransferase A</fullName>
        <ecNumber evidence="7">2.1.1.182</ecNumber>
    </recommendedName>
    <alternativeName>
        <fullName evidence="7">16S rRNA (adenine(1518)-N(6)/adenine(1519)-N(6))-dimethyltransferase</fullName>
    </alternativeName>
    <alternativeName>
        <fullName evidence="7">16S rRNA dimethyladenosine transferase</fullName>
    </alternativeName>
    <alternativeName>
        <fullName evidence="7">16S rRNA dimethylase</fullName>
    </alternativeName>
    <alternativeName>
        <fullName evidence="7">S-adenosylmethionine-6-N', N'-adenosyl(rRNA) dimethyltransferase</fullName>
    </alternativeName>
</protein>
<dbReference type="InterPro" id="IPR001737">
    <property type="entry name" value="KsgA/Erm"/>
</dbReference>
<dbReference type="PANTHER" id="PTHR11727">
    <property type="entry name" value="DIMETHYLADENOSINE TRANSFERASE"/>
    <property type="match status" value="1"/>
</dbReference>
<evidence type="ECO:0000256" key="8">
    <source>
        <dbReference type="PROSITE-ProRule" id="PRU01026"/>
    </source>
</evidence>
<feature type="domain" description="Ribosomal RNA adenine methylase transferase N-terminal" evidence="9">
    <location>
        <begin position="37"/>
        <end position="208"/>
    </location>
</feature>
<evidence type="ECO:0000256" key="7">
    <source>
        <dbReference type="HAMAP-Rule" id="MF_00607"/>
    </source>
</evidence>
<dbReference type="FunFam" id="1.10.8.100:FF:000001">
    <property type="entry name" value="Ribosomal RNA small subunit methyltransferase A"/>
    <property type="match status" value="1"/>
</dbReference>
<dbReference type="SMART" id="SM00650">
    <property type="entry name" value="rADc"/>
    <property type="match status" value="1"/>
</dbReference>
<evidence type="ECO:0000256" key="2">
    <source>
        <dbReference type="ARBA" id="ARBA00022552"/>
    </source>
</evidence>
<keyword evidence="3 7" id="KW-0489">Methyltransferase</keyword>
<gene>
    <name evidence="7 10" type="primary">rsmA</name>
    <name evidence="7" type="synonym">ksgA</name>
    <name evidence="10" type="ORF">NCTC10571_00553</name>
</gene>
<feature type="binding site" evidence="7 8">
    <location>
        <position position="32"/>
    </location>
    <ligand>
        <name>S-adenosyl-L-methionine</name>
        <dbReference type="ChEBI" id="CHEBI:59789"/>
    </ligand>
</feature>
<dbReference type="CDD" id="cd02440">
    <property type="entry name" value="AdoMet_MTases"/>
    <property type="match status" value="1"/>
</dbReference>
<proteinExistence type="inferred from homology"/>
<dbReference type="GO" id="GO:0003723">
    <property type="term" value="F:RNA binding"/>
    <property type="evidence" value="ECO:0007669"/>
    <property type="project" value="UniProtKB-UniRule"/>
</dbReference>
<keyword evidence="6 7" id="KW-0694">RNA-binding</keyword>
<organism evidence="10 11">
    <name type="scientific">Megamonas hypermegale</name>
    <dbReference type="NCBI Taxonomy" id="158847"/>
    <lineage>
        <taxon>Bacteria</taxon>
        <taxon>Bacillati</taxon>
        <taxon>Bacillota</taxon>
        <taxon>Negativicutes</taxon>
        <taxon>Selenomonadales</taxon>
        <taxon>Selenomonadaceae</taxon>
        <taxon>Megamonas</taxon>
    </lineage>
</organism>
<feature type="binding site" evidence="7 8">
    <location>
        <position position="57"/>
    </location>
    <ligand>
        <name>S-adenosyl-L-methionine</name>
        <dbReference type="ChEBI" id="CHEBI:59789"/>
    </ligand>
</feature>
<dbReference type="RefSeq" id="WP_015562830.1">
    <property type="nucleotide sequence ID" value="NZ_UGPP01000001.1"/>
</dbReference>
<dbReference type="EC" id="2.1.1.182" evidence="7"/>
<name>A0A378NRF4_9FIRM</name>
<dbReference type="SUPFAM" id="SSF53335">
    <property type="entry name" value="S-adenosyl-L-methionine-dependent methyltransferases"/>
    <property type="match status" value="1"/>
</dbReference>
<comment type="subcellular location">
    <subcellularLocation>
        <location evidence="7">Cytoplasm</location>
    </subcellularLocation>
</comment>
<feature type="binding site" evidence="7 8">
    <location>
        <position position="30"/>
    </location>
    <ligand>
        <name>S-adenosyl-L-methionine</name>
        <dbReference type="ChEBI" id="CHEBI:59789"/>
    </ligand>
</feature>
<keyword evidence="5 7" id="KW-0949">S-adenosyl-L-methionine</keyword>
<dbReference type="GO" id="GO:0005829">
    <property type="term" value="C:cytosol"/>
    <property type="evidence" value="ECO:0007669"/>
    <property type="project" value="TreeGrafter"/>
</dbReference>
<evidence type="ECO:0000256" key="4">
    <source>
        <dbReference type="ARBA" id="ARBA00022679"/>
    </source>
</evidence>